<evidence type="ECO:0000313" key="3">
    <source>
        <dbReference type="Proteomes" id="UP001322392"/>
    </source>
</evidence>
<dbReference type="SMART" id="SM00530">
    <property type="entry name" value="HTH_XRE"/>
    <property type="match status" value="1"/>
</dbReference>
<proteinExistence type="predicted"/>
<dbReference type="InterPro" id="IPR001387">
    <property type="entry name" value="Cro/C1-type_HTH"/>
</dbReference>
<dbReference type="SUPFAM" id="SSF47413">
    <property type="entry name" value="lambda repressor-like DNA-binding domains"/>
    <property type="match status" value="1"/>
</dbReference>
<reference evidence="2 3" key="1">
    <citation type="submission" date="2023-12" db="EMBL/GenBank/DDBJ databases">
        <title>First complete genome sequence of Pseudomonas canadensis strain Pcan-CK-23 isolated from homogenized tissues of Zophobas morio larvae.</title>
        <authorList>
            <person name="Kundlacz C."/>
            <person name="Aldeia C."/>
            <person name="Eddoubaji Y."/>
            <person name="Campos-Madueno E.I."/>
            <person name="Endimiani A."/>
        </authorList>
    </citation>
    <scope>NUCLEOTIDE SEQUENCE [LARGE SCALE GENOMIC DNA]</scope>
    <source>
        <strain evidence="2 3">Pcan-CK-23</strain>
    </source>
</reference>
<keyword evidence="3" id="KW-1185">Reference proteome</keyword>
<sequence length="214" mass="23682">MPIPGNVFKAGRKTLGLTQTEVADALGVSIDTIKRWEAGKKPIPERMIKKINGLIPSDIKSADHGPVTLVIAPLGFYRTPNTEEHAEIRQEFYLKTSDAFIQTSWYLHDYPLMQAFIIDSNCNTCRSIEDIDQTIGRAVKEVYFVHTISPSTNTPTLSTDGPDAVTHASSYPDFSEALENAKKLISDGLCIALSIPNGTRLYNEEVINTQIDNL</sequence>
<dbReference type="PROSITE" id="PS50943">
    <property type="entry name" value="HTH_CROC1"/>
    <property type="match status" value="1"/>
</dbReference>
<dbReference type="EMBL" id="CP139639">
    <property type="protein sequence ID" value="WRI21914.1"/>
    <property type="molecule type" value="Genomic_DNA"/>
</dbReference>
<name>A0ABZ0ZY54_9PSED</name>
<dbReference type="InterPro" id="IPR010982">
    <property type="entry name" value="Lambda_DNA-bd_dom_sf"/>
</dbReference>
<dbReference type="Gene3D" id="1.10.260.40">
    <property type="entry name" value="lambda repressor-like DNA-binding domains"/>
    <property type="match status" value="1"/>
</dbReference>
<dbReference type="CDD" id="cd00093">
    <property type="entry name" value="HTH_XRE"/>
    <property type="match status" value="1"/>
</dbReference>
<dbReference type="Pfam" id="PF01381">
    <property type="entry name" value="HTH_3"/>
    <property type="match status" value="1"/>
</dbReference>
<gene>
    <name evidence="2" type="ORF">SPL95_14885</name>
</gene>
<evidence type="ECO:0000259" key="1">
    <source>
        <dbReference type="PROSITE" id="PS50943"/>
    </source>
</evidence>
<dbReference type="RefSeq" id="WP_323985775.1">
    <property type="nucleotide sequence ID" value="NZ_CP139639.1"/>
</dbReference>
<feature type="domain" description="HTH cro/C1-type" evidence="1">
    <location>
        <begin position="8"/>
        <end position="51"/>
    </location>
</feature>
<organism evidence="2 3">
    <name type="scientific">Pseudomonas canadensis</name>
    <dbReference type="NCBI Taxonomy" id="915099"/>
    <lineage>
        <taxon>Bacteria</taxon>
        <taxon>Pseudomonadati</taxon>
        <taxon>Pseudomonadota</taxon>
        <taxon>Gammaproteobacteria</taxon>
        <taxon>Pseudomonadales</taxon>
        <taxon>Pseudomonadaceae</taxon>
        <taxon>Pseudomonas</taxon>
    </lineage>
</organism>
<evidence type="ECO:0000313" key="2">
    <source>
        <dbReference type="EMBL" id="WRI21914.1"/>
    </source>
</evidence>
<dbReference type="Proteomes" id="UP001322392">
    <property type="component" value="Chromosome"/>
</dbReference>
<accession>A0ABZ0ZY54</accession>
<protein>
    <submittedName>
        <fullName evidence="2">Helix-turn-helix domain-containing protein</fullName>
    </submittedName>
</protein>